<evidence type="ECO:0000256" key="9">
    <source>
        <dbReference type="ARBA" id="ARBA00023180"/>
    </source>
</evidence>
<keyword evidence="7" id="KW-0333">Golgi apparatus</keyword>
<dbReference type="InterPro" id="IPR009729">
    <property type="entry name" value="Gal-3-0_sulfotransfrase"/>
</dbReference>
<keyword evidence="8 10" id="KW-0472">Membrane</keyword>
<organism evidence="11 12">
    <name type="scientific">Clytia hemisphaerica</name>
    <dbReference type="NCBI Taxonomy" id="252671"/>
    <lineage>
        <taxon>Eukaryota</taxon>
        <taxon>Metazoa</taxon>
        <taxon>Cnidaria</taxon>
        <taxon>Hydrozoa</taxon>
        <taxon>Hydroidolina</taxon>
        <taxon>Leptothecata</taxon>
        <taxon>Obeliida</taxon>
        <taxon>Clytiidae</taxon>
        <taxon>Clytia</taxon>
    </lineage>
</organism>
<dbReference type="GO" id="GO:0001733">
    <property type="term" value="F:galactosylceramide sulfotransferase activity"/>
    <property type="evidence" value="ECO:0007669"/>
    <property type="project" value="InterPro"/>
</dbReference>
<dbReference type="EnsemblMetazoa" id="CLYHEMT017747.1">
    <property type="protein sequence ID" value="CLYHEMP017747.1"/>
    <property type="gene ID" value="CLYHEMG017747"/>
</dbReference>
<evidence type="ECO:0000256" key="5">
    <source>
        <dbReference type="ARBA" id="ARBA00022968"/>
    </source>
</evidence>
<name>A0A7M5X5B9_9CNID</name>
<dbReference type="RefSeq" id="XP_066914966.1">
    <property type="nucleotide sequence ID" value="XM_067058865.1"/>
</dbReference>
<dbReference type="OrthoDB" id="514299at2759"/>
<evidence type="ECO:0000256" key="1">
    <source>
        <dbReference type="ARBA" id="ARBA00004323"/>
    </source>
</evidence>
<dbReference type="GO" id="GO:0009247">
    <property type="term" value="P:glycolipid biosynthetic process"/>
    <property type="evidence" value="ECO:0007669"/>
    <property type="project" value="InterPro"/>
</dbReference>
<evidence type="ECO:0000256" key="7">
    <source>
        <dbReference type="ARBA" id="ARBA00023034"/>
    </source>
</evidence>
<evidence type="ECO:0000313" key="12">
    <source>
        <dbReference type="Proteomes" id="UP000594262"/>
    </source>
</evidence>
<keyword evidence="5" id="KW-0735">Signal-anchor</keyword>
<keyword evidence="3" id="KW-0808">Transferase</keyword>
<accession>A0A7M5X5B9</accession>
<dbReference type="PANTHER" id="PTHR14647">
    <property type="entry name" value="GALACTOSE-3-O-SULFOTRANSFERASE"/>
    <property type="match status" value="1"/>
</dbReference>
<evidence type="ECO:0000256" key="8">
    <source>
        <dbReference type="ARBA" id="ARBA00023136"/>
    </source>
</evidence>
<evidence type="ECO:0000313" key="11">
    <source>
        <dbReference type="EnsemblMetazoa" id="CLYHEMP017747.1"/>
    </source>
</evidence>
<evidence type="ECO:0000256" key="10">
    <source>
        <dbReference type="SAM" id="Phobius"/>
    </source>
</evidence>
<keyword evidence="4 10" id="KW-0812">Transmembrane</keyword>
<reference evidence="11" key="1">
    <citation type="submission" date="2021-01" db="UniProtKB">
        <authorList>
            <consortium name="EnsemblMetazoa"/>
        </authorList>
    </citation>
    <scope>IDENTIFICATION</scope>
</reference>
<keyword evidence="6 10" id="KW-1133">Transmembrane helix</keyword>
<dbReference type="InterPro" id="IPR027417">
    <property type="entry name" value="P-loop_NTPase"/>
</dbReference>
<sequence length="443" mass="53226">MARWIRRKTANSKKKYKHKTNTPNIFPWILLLILIGWTLWAIWHFSRSVIVPSLIKRVTPRKEKSFQEDFKEENEEEALMMIDEDEIFRKEMDLISGSTCKNGPSGVLLLKTHKTGSSTLANILNRYADQNNLLMAIPHRNSRFDWPHMFNVKSVDQKLMNNRRAQVLTNHARLNRVAMDEVMVPRTLYISILRDPVKQFESSFYYLEMHTFFGLKFSENPLQDFMQDPNKHMNKLKSRQKPENYGLFRDGMLFDLGYDQLELKRIGVRKAIEILEKEINLFLILEYFDESLLLLKKAMCWSLENILYFKQNQRTTKIPINTATASKIREWNKADVVLYEHFNATFWRKVKDYGPTFKEDLKELRHYIHEWSKRCDRQEVVKGKDASAVRFYKVGHKAKPEHREMCQRFFRKELEYIQEFRMSYFKEFHDKMQIYNKFKRSPT</sequence>
<dbReference type="GeneID" id="136802146"/>
<dbReference type="PANTHER" id="PTHR14647:SF85">
    <property type="entry name" value="GALACTOSYLCERAMIDE SULFOTRANSFERASE-LIKE"/>
    <property type="match status" value="1"/>
</dbReference>
<keyword evidence="9" id="KW-0325">Glycoprotein</keyword>
<comment type="subcellular location">
    <subcellularLocation>
        <location evidence="1">Golgi apparatus membrane</location>
        <topology evidence="1">Single-pass type II membrane protein</topology>
    </subcellularLocation>
</comment>
<dbReference type="Pfam" id="PF06990">
    <property type="entry name" value="Gal-3-0_sulfotr"/>
    <property type="match status" value="1"/>
</dbReference>
<comment type="similarity">
    <text evidence="2">Belongs to the galactose-3-O-sulfotransferase family.</text>
</comment>
<evidence type="ECO:0000256" key="6">
    <source>
        <dbReference type="ARBA" id="ARBA00022989"/>
    </source>
</evidence>
<proteinExistence type="inferred from homology"/>
<dbReference type="SUPFAM" id="SSF52540">
    <property type="entry name" value="P-loop containing nucleoside triphosphate hydrolases"/>
    <property type="match status" value="1"/>
</dbReference>
<evidence type="ECO:0000256" key="3">
    <source>
        <dbReference type="ARBA" id="ARBA00022679"/>
    </source>
</evidence>
<feature type="transmembrane region" description="Helical" evidence="10">
    <location>
        <begin position="21"/>
        <end position="43"/>
    </location>
</feature>
<dbReference type="GO" id="GO:0000139">
    <property type="term" value="C:Golgi membrane"/>
    <property type="evidence" value="ECO:0007669"/>
    <property type="project" value="UniProtKB-SubCell"/>
</dbReference>
<dbReference type="AlphaFoldDB" id="A0A7M5X5B9"/>
<dbReference type="Proteomes" id="UP000594262">
    <property type="component" value="Unplaced"/>
</dbReference>
<dbReference type="Gene3D" id="3.40.50.300">
    <property type="entry name" value="P-loop containing nucleotide triphosphate hydrolases"/>
    <property type="match status" value="1"/>
</dbReference>
<keyword evidence="12" id="KW-1185">Reference proteome</keyword>
<evidence type="ECO:0000256" key="4">
    <source>
        <dbReference type="ARBA" id="ARBA00022692"/>
    </source>
</evidence>
<protein>
    <submittedName>
        <fullName evidence="11">Uncharacterized protein</fullName>
    </submittedName>
</protein>
<evidence type="ECO:0000256" key="2">
    <source>
        <dbReference type="ARBA" id="ARBA00008124"/>
    </source>
</evidence>